<dbReference type="PANTHER" id="PTHR42833">
    <property type="entry name" value="URIDYLATE KINASE"/>
    <property type="match status" value="1"/>
</dbReference>
<keyword evidence="5" id="KW-0808">Transferase</keyword>
<dbReference type="RefSeq" id="WP_013680662.1">
    <property type="nucleotide sequence ID" value="NC_015315.1"/>
</dbReference>
<evidence type="ECO:0000259" key="11">
    <source>
        <dbReference type="Pfam" id="PF00696"/>
    </source>
</evidence>
<protein>
    <recommendedName>
        <fullName evidence="3">UMP kinase</fullName>
        <ecNumber evidence="3">2.7.4.22</ecNumber>
    </recommendedName>
    <alternativeName>
        <fullName evidence="10">Uridine monophosphate kinase</fullName>
    </alternativeName>
</protein>
<keyword evidence="6" id="KW-0547">Nucleotide-binding</keyword>
<dbReference type="NCBIfam" id="TIGR02076">
    <property type="entry name" value="pyrH_arch"/>
    <property type="match status" value="1"/>
</dbReference>
<keyword evidence="8" id="KW-0067">ATP-binding</keyword>
<feature type="domain" description="Aspartate/glutamate/uridylate kinase" evidence="11">
    <location>
        <begin position="2"/>
        <end position="195"/>
    </location>
</feature>
<evidence type="ECO:0000256" key="5">
    <source>
        <dbReference type="ARBA" id="ARBA00022679"/>
    </source>
</evidence>
<name>F2L415_THEU7</name>
<dbReference type="InterPro" id="IPR011818">
    <property type="entry name" value="Uridylate_kinase_arch/spir"/>
</dbReference>
<dbReference type="OrthoDB" id="372251at2157"/>
<dbReference type="EC" id="2.7.4.22" evidence="3"/>
<dbReference type="eggNOG" id="arCOG00858">
    <property type="taxonomic scope" value="Archaea"/>
</dbReference>
<evidence type="ECO:0000256" key="2">
    <source>
        <dbReference type="ARBA" id="ARBA00007614"/>
    </source>
</evidence>
<dbReference type="Pfam" id="PF00696">
    <property type="entry name" value="AA_kinase"/>
    <property type="match status" value="1"/>
</dbReference>
<evidence type="ECO:0000256" key="1">
    <source>
        <dbReference type="ARBA" id="ARBA00004791"/>
    </source>
</evidence>
<dbReference type="AlphaFoldDB" id="F2L415"/>
<evidence type="ECO:0000256" key="4">
    <source>
        <dbReference type="ARBA" id="ARBA00022490"/>
    </source>
</evidence>
<evidence type="ECO:0000256" key="10">
    <source>
        <dbReference type="ARBA" id="ARBA00032092"/>
    </source>
</evidence>
<dbReference type="GO" id="GO:0006225">
    <property type="term" value="P:UDP biosynthetic process"/>
    <property type="evidence" value="ECO:0007669"/>
    <property type="project" value="TreeGrafter"/>
</dbReference>
<evidence type="ECO:0000313" key="12">
    <source>
        <dbReference type="EMBL" id="AEA13327.1"/>
    </source>
</evidence>
<dbReference type="GeneID" id="10361380"/>
<evidence type="ECO:0000256" key="3">
    <source>
        <dbReference type="ARBA" id="ARBA00012899"/>
    </source>
</evidence>
<dbReference type="KEGG" id="tuz:TUZN_1867"/>
<dbReference type="SUPFAM" id="SSF53633">
    <property type="entry name" value="Carbamate kinase-like"/>
    <property type="match status" value="1"/>
</dbReference>
<evidence type="ECO:0000256" key="8">
    <source>
        <dbReference type="ARBA" id="ARBA00022840"/>
    </source>
</evidence>
<gene>
    <name evidence="12" type="ordered locus">TUZN_1867</name>
</gene>
<keyword evidence="9" id="KW-0665">Pyrimidine biosynthesis</keyword>
<evidence type="ECO:0000256" key="9">
    <source>
        <dbReference type="ARBA" id="ARBA00022975"/>
    </source>
</evidence>
<dbReference type="GO" id="GO:0005524">
    <property type="term" value="F:ATP binding"/>
    <property type="evidence" value="ECO:0007669"/>
    <property type="project" value="UniProtKB-KW"/>
</dbReference>
<dbReference type="STRING" id="999630.TUZN_1867"/>
<dbReference type="InterPro" id="IPR001048">
    <property type="entry name" value="Asp/Glu/Uridylate_kinase"/>
</dbReference>
<dbReference type="EMBL" id="CP002590">
    <property type="protein sequence ID" value="AEA13327.1"/>
    <property type="molecule type" value="Genomic_DNA"/>
</dbReference>
<dbReference type="PANTHER" id="PTHR42833:SF4">
    <property type="entry name" value="URIDYLATE KINASE PUMPKIN, CHLOROPLASTIC"/>
    <property type="match status" value="1"/>
</dbReference>
<dbReference type="GO" id="GO:0033862">
    <property type="term" value="F:UMP kinase activity"/>
    <property type="evidence" value="ECO:0007669"/>
    <property type="project" value="UniProtKB-EC"/>
</dbReference>
<keyword evidence="7 12" id="KW-0418">Kinase</keyword>
<comment type="pathway">
    <text evidence="1">Pyrimidine metabolism; CTP biosynthesis via de novo pathway; UDP from UMP (UMPK route): step 1/1.</text>
</comment>
<keyword evidence="4" id="KW-0963">Cytoplasm</keyword>
<keyword evidence="13" id="KW-1185">Reference proteome</keyword>
<evidence type="ECO:0000313" key="13">
    <source>
        <dbReference type="Proteomes" id="UP000008138"/>
    </source>
</evidence>
<proteinExistence type="inferred from homology"/>
<dbReference type="Proteomes" id="UP000008138">
    <property type="component" value="Chromosome"/>
</dbReference>
<dbReference type="InterPro" id="IPR036393">
    <property type="entry name" value="AceGlu_kinase-like_sf"/>
</dbReference>
<accession>F2L415</accession>
<comment type="similarity">
    <text evidence="2">Belongs to the UMP kinase family.</text>
</comment>
<evidence type="ECO:0000256" key="7">
    <source>
        <dbReference type="ARBA" id="ARBA00022777"/>
    </source>
</evidence>
<evidence type="ECO:0000256" key="6">
    <source>
        <dbReference type="ARBA" id="ARBA00022741"/>
    </source>
</evidence>
<dbReference type="HOGENOM" id="CLU_079546_0_0_2"/>
<reference key="2">
    <citation type="submission" date="2011-03" db="EMBL/GenBank/DDBJ databases">
        <title>Complete genome sequence of the thermoacidophilic crenarchaeon Thermoproteus uzoniensis 768-20.</title>
        <authorList>
            <person name="Mardanov A.V."/>
            <person name="Gumerov V.M."/>
            <person name="Beletsky A.V."/>
            <person name="Prokofeva M.I."/>
            <person name="Bonch-Osmolovskaya E.A."/>
            <person name="Ravin N.V."/>
            <person name="Skryabin K.G."/>
        </authorList>
    </citation>
    <scope>NUCLEOTIDE SEQUENCE</scope>
    <source>
        <strain>768-20</strain>
    </source>
</reference>
<reference evidence="12 13" key="1">
    <citation type="journal article" date="2011" name="J. Bacteriol.">
        <title>Complete genome sequence of the thermoacidophilic crenarchaeon Thermoproteus uzoniensis 768-20.</title>
        <authorList>
            <person name="Mardanov A.V."/>
            <person name="Gumerov V.M."/>
            <person name="Beletsky A.V."/>
            <person name="Prokofeva M.I."/>
            <person name="Bonch-Osmolovskaya E.A."/>
            <person name="Ravin N.V."/>
            <person name="Skryabin K.G."/>
        </authorList>
    </citation>
    <scope>NUCLEOTIDE SEQUENCE [LARGE SCALE GENOMIC DNA]</scope>
    <source>
        <strain evidence="12 13">768-20</strain>
    </source>
</reference>
<sequence length="219" mass="23405">MIAVKLSGRVFDDRSLVKEYASILKSVEEKAVIITGGGTVARSYIEAARELGAGNYVLDVIGIEASRLNAWLMIAGLGEDAYPKPAESLGELLTALGYKRKVVMGGLQPGQSTATVAALAAEAVGARALINCANVDGIYDDDPRRNPNARKIQVIKASELATFLRSGALPGTYELADLWSLEILKRSRIPMYIVDGRRPALLLEVLRNGANPGSLVLPE</sequence>
<dbReference type="Gene3D" id="3.40.1160.10">
    <property type="entry name" value="Acetylglutamate kinase-like"/>
    <property type="match status" value="1"/>
</dbReference>
<organism evidence="12 13">
    <name type="scientific">Thermoproteus uzoniensis (strain 768-20)</name>
    <dbReference type="NCBI Taxonomy" id="999630"/>
    <lineage>
        <taxon>Archaea</taxon>
        <taxon>Thermoproteota</taxon>
        <taxon>Thermoprotei</taxon>
        <taxon>Thermoproteales</taxon>
        <taxon>Thermoproteaceae</taxon>
        <taxon>Thermoproteus</taxon>
    </lineage>
</organism>